<feature type="domain" description="Bacterial Ig-like" evidence="4">
    <location>
        <begin position="1869"/>
        <end position="1970"/>
    </location>
</feature>
<feature type="domain" description="Bacterial Ig-like" evidence="4">
    <location>
        <begin position="648"/>
        <end position="747"/>
    </location>
</feature>
<feature type="domain" description="Bacterial Ig-like" evidence="4">
    <location>
        <begin position="1054"/>
        <end position="1155"/>
    </location>
</feature>
<feature type="domain" description="Bacterial Ig-like" evidence="4">
    <location>
        <begin position="1156"/>
        <end position="1257"/>
    </location>
</feature>
<feature type="region of interest" description="Disordered" evidence="2">
    <location>
        <begin position="54"/>
        <end position="87"/>
    </location>
</feature>
<dbReference type="InterPro" id="IPR006626">
    <property type="entry name" value="PbH1"/>
</dbReference>
<dbReference type="Pfam" id="PF14252">
    <property type="entry name" value="DUF4347"/>
    <property type="match status" value="1"/>
</dbReference>
<dbReference type="SMART" id="SM00564">
    <property type="entry name" value="PQQ"/>
    <property type="match status" value="10"/>
</dbReference>
<evidence type="ECO:0000259" key="4">
    <source>
        <dbReference type="Pfam" id="PF19078"/>
    </source>
</evidence>
<feature type="domain" description="Bacterial Ig-like" evidence="4">
    <location>
        <begin position="1360"/>
        <end position="1460"/>
    </location>
</feature>
<dbReference type="PANTHER" id="PTHR34677">
    <property type="match status" value="1"/>
</dbReference>
<dbReference type="Proteomes" id="UP000566995">
    <property type="component" value="Unassembled WGS sequence"/>
</dbReference>
<protein>
    <recommendedName>
        <fullName evidence="7">DUF4347 domain-containing protein</fullName>
    </recommendedName>
</protein>
<feature type="domain" description="Bacterial Ig-like" evidence="4">
    <location>
        <begin position="952"/>
        <end position="1053"/>
    </location>
</feature>
<feature type="domain" description="Bacterial Ig-like" evidence="4">
    <location>
        <begin position="1971"/>
        <end position="2071"/>
    </location>
</feature>
<dbReference type="Gene3D" id="2.60.40.1220">
    <property type="match status" value="2"/>
</dbReference>
<feature type="domain" description="Bacterial Ig-like" evidence="4">
    <location>
        <begin position="2073"/>
        <end position="2174"/>
    </location>
</feature>
<sequence>MQWIKRVFGEAARRQEETGVAQPTLIMALEPRMMFDGAVAATAAEVAKPTDGQDAAAADKAGASSASKDNAAAHAATSDARSDAGHEAAAGSGRNVVFVDSRVEDAQQLLQGVAANTDVVFLDSRGNGVQQMAQYLAAHPGAASVQIIAHGNAGDLWLGNSYVSAENIADYGNSLSQLGASMQAGGDILIYACNTAQGERGQTFVNELASLTGRDIAASDDRTGNGSDWDLEVTTGAIQARPVLSATAEAAYQHNLAIITVTTTNDSGADLTFGANQAADLADGSGLSLREAINWAANGDTIKFAPGLSGGTIALTGHASGDSLLVIAKSLTIEGDIDGNGSADITLDGQYNGRVLEIKAGTVNLDGLIIQHGLLSGAGGDGGSAPGVAGSQGGDALGAGILVSGGTANISHSIIRYNVAAAGGGGSGSSQPQLTSYGGGGGAGFSNKGGGAGGGGYGNPGSPSTGNGVGTAGLGGPLGGKGGSTAGGLGGSYTGGAIGYNYYQGGAGGKASGILGSVGGGGGAGGYGLAGTTLAGKGGSAAGAMAIAAGATVNMTDTVILGNLAAGGGGSAGSSATAGTVGGDAAGAILVAGTLHYQKSSVSFFNNSGVAGGGGAGFSGTVADGASFSDSGKASASSGLIDSTYAPPPTATIVVSDNALKIGETSLVTFTFSRAVTGFTNADLTIANGTLSAVSSADGGITWTATFTPTNGITDTTNLITLDNTGVTAISDGVAGVGSTSSNNYAIDTQRPTATIVVADTALKIGETSQVTVTFSEAVSGFTNADLTIANGTLSAVSSADGGITWTATFTPTANLTNTSNLITLDNSGVVDLSGNAGSGSTDSNNYSIDTQRPTATIVVSDTALKVGETSQVTITFSEAVSGFTLADLIVANGTLSSLSSSDGGITWTATLTPSANITDTTNLISLDNTGVVDLAGNAGSGTTNSNNYAIDTARPTATIVVADNALKIGETSLVTITFSEAVTGFSNADLTIANGTLSAVSSIDGGITWTATFTPTANLTDATNVITLDNTGVTDAAGNTGSGTTDSNNYAVDTQRPTATIVVANPSLALGQTSLVTITFSEAVTGFTNADLTIANGTLSAVSSADGGITWTATFTPTSSITDATNVITLDNTGVSDTSGNAGSGTTDSNNYRIDTQRPTATIVMADPNLNAGETSLVTITFSEAVTGFTNADLTIPNGTLSAVSSSDGGITWTATFTPSTGINDATNLITLNNTGIADLAGNTGAGTTNSANFTINTVLPTATIVVTDSSLRIGETSQVTITFSEAVTGFTNADLTIGNGTLSAVSSADGGITWTATFTPTNGITDTSNLITLDNSGVQNFVGNAGSGTTSSNNYAIDTQRPTATIVVADTALGIGQATTVTITFSEAVTGFSLADLTVANGTLSGLTTSDNITWTVTLTPATGITDTSNLITLDNTGVSDAAGNTGSGSTDSNNYAIDSQRPTATIVMADTDLRPGETSLVTITFSEAVSGFDNSDLSVANGTLSNVVSSDGGITWTATFTPNLGVSDATNLIVLNNTGYTDLAGNSGSGTTNSANYAVQTLVPTATIVVADTALKAGETSLVTITFSEAVSGFDNSDLTVANGTLSNVSSSDGGITWTATLTPTANVTDASNLITLNNAGVSNASGNSGVGTTDSNNFAIDTALPTATIVVADNRLGIGETTAVTITFSEAVSGFDLSDISVANGVLSNLSSTDGGVTWTAILTPTAGISDATNLIVLDTSGVQDLAGNMGASIAISNNYIVDGIRPTASIVVADAGLGLGQTSQVTISFSEAVTGLDLSDLVASHGSLSNLTTSDGGRTWTATLTPDANTTQGGNQITLDTSLVADLAGNTGVGSVASNVYTVDTQRPTSSIVVTDSALNAGQSTQVTITFSEAVSNFDNSDLTVSNGTLSAVSSSDGGITWTATFTPSIGVTDASNLITLDNSGVNDALGNAGSGVSISNNYAIDTARPTATIVVADPRLAIGQSSLVTITFSEAVSGFDNADLSVANGSLSAVTSSDGGLTWTATFTPNAGVTSLDNVISLNNAGYTDAAGNSGTGTSVSNSFALDTQRPSATVVVANNELRLGQSSQVTITFSEPVSGLELSDLTATNATLSGLSSSDGGLTWTATLTPLLNVVGSNNVVTLNNLGYTDAAGNTGLGISQSNVYAINSIAQEGDPQYRTEQGVRPVVTNSGLPGNAPQVPSALQNAGPPTLGSIPLLDSSNRGSAQSALGSVFREGPSQSQLALIFSNNGNSAFGDDSGHGFLGFGGGDGGVFASTTLGSIFGEAREGDEQALSAFGQRHGDIGGGLSGVFAGNGLGQQLHEMNQREQRQVADLAQAFGELGQVRPAS</sequence>
<dbReference type="Pfam" id="PF19078">
    <property type="entry name" value="Big_12"/>
    <property type="match status" value="15"/>
</dbReference>
<proteinExistence type="predicted"/>
<feature type="domain" description="Bacterial Ig-like" evidence="4">
    <location>
        <begin position="1767"/>
        <end position="1868"/>
    </location>
</feature>
<feature type="domain" description="Bacterial Ig-like" evidence="4">
    <location>
        <begin position="1259"/>
        <end position="1359"/>
    </location>
</feature>
<evidence type="ECO:0000313" key="6">
    <source>
        <dbReference type="Proteomes" id="UP000566995"/>
    </source>
</evidence>
<organism evidence="5 6">
    <name type="scientific">Pseudomonas nitroreducens</name>
    <dbReference type="NCBI Taxonomy" id="46680"/>
    <lineage>
        <taxon>Bacteria</taxon>
        <taxon>Pseudomonadati</taxon>
        <taxon>Pseudomonadota</taxon>
        <taxon>Gammaproteobacteria</taxon>
        <taxon>Pseudomonadales</taxon>
        <taxon>Pseudomonadaceae</taxon>
        <taxon>Pseudomonas</taxon>
    </lineage>
</organism>
<keyword evidence="1" id="KW-0732">Signal</keyword>
<feature type="compositionally biased region" description="Low complexity" evidence="2">
    <location>
        <begin position="54"/>
        <end position="79"/>
    </location>
</feature>
<dbReference type="EMBL" id="JACHLI010000010">
    <property type="protein sequence ID" value="MBB4864108.1"/>
    <property type="molecule type" value="Genomic_DNA"/>
</dbReference>
<evidence type="ECO:0000256" key="1">
    <source>
        <dbReference type="ARBA" id="ARBA00022729"/>
    </source>
</evidence>
<dbReference type="InterPro" id="IPR018391">
    <property type="entry name" value="PQQ_b-propeller_rpt"/>
</dbReference>
<feature type="domain" description="Bacterial Ig-like" evidence="4">
    <location>
        <begin position="1665"/>
        <end position="1765"/>
    </location>
</feature>
<gene>
    <name evidence="5" type="ORF">HNP46_002972</name>
</gene>
<feature type="domain" description="Bacterial Ig-like" evidence="4">
    <location>
        <begin position="1461"/>
        <end position="1562"/>
    </location>
</feature>
<evidence type="ECO:0000313" key="5">
    <source>
        <dbReference type="EMBL" id="MBB4864108.1"/>
    </source>
</evidence>
<dbReference type="InterPro" id="IPR025592">
    <property type="entry name" value="DUF4347"/>
</dbReference>
<feature type="region of interest" description="Disordered" evidence="2">
    <location>
        <begin position="454"/>
        <end position="473"/>
    </location>
</feature>
<evidence type="ECO:0000256" key="2">
    <source>
        <dbReference type="SAM" id="MobiDB-lite"/>
    </source>
</evidence>
<evidence type="ECO:0008006" key="7">
    <source>
        <dbReference type="Google" id="ProtNLM"/>
    </source>
</evidence>
<comment type="caution">
    <text evidence="5">The sequence shown here is derived from an EMBL/GenBank/DDBJ whole genome shotgun (WGS) entry which is preliminary data.</text>
</comment>
<feature type="domain" description="Bacterial Ig-like" evidence="4">
    <location>
        <begin position="748"/>
        <end position="849"/>
    </location>
</feature>
<feature type="domain" description="Bacterial Ig-like" evidence="4">
    <location>
        <begin position="850"/>
        <end position="951"/>
    </location>
</feature>
<feature type="domain" description="DUF4347" evidence="3">
    <location>
        <begin position="96"/>
        <end position="256"/>
    </location>
</feature>
<dbReference type="InterPro" id="IPR044048">
    <property type="entry name" value="Big_12"/>
</dbReference>
<dbReference type="PANTHER" id="PTHR34677:SF3">
    <property type="entry name" value="BACTERIAL IG-LIKE DOMAIN-CONTAINING PROTEIN"/>
    <property type="match status" value="1"/>
</dbReference>
<dbReference type="SMART" id="SM00710">
    <property type="entry name" value="PbH1"/>
    <property type="match status" value="14"/>
</dbReference>
<accession>A0A7W7KL70</accession>
<reference evidence="5 6" key="1">
    <citation type="submission" date="2020-08" db="EMBL/GenBank/DDBJ databases">
        <title>Functional genomics of gut bacteria from endangered species of beetles.</title>
        <authorList>
            <person name="Carlos-Shanley C."/>
        </authorList>
    </citation>
    <scope>NUCLEOTIDE SEQUENCE [LARGE SCALE GENOMIC DNA]</scope>
    <source>
        <strain evidence="5 6">S00179</strain>
    </source>
</reference>
<feature type="domain" description="Bacterial Ig-like" evidence="4">
    <location>
        <begin position="1564"/>
        <end position="1664"/>
    </location>
</feature>
<dbReference type="InterPro" id="IPR014755">
    <property type="entry name" value="Cu-Rt/internalin_Ig-like"/>
</dbReference>
<evidence type="ECO:0000259" key="3">
    <source>
        <dbReference type="Pfam" id="PF14252"/>
    </source>
</evidence>
<name>A0A7W7KL70_PSENT</name>